<feature type="transmembrane region" description="Helical" evidence="8">
    <location>
        <begin position="464"/>
        <end position="487"/>
    </location>
</feature>
<proteinExistence type="inferred from homology"/>
<evidence type="ECO:0000256" key="2">
    <source>
        <dbReference type="ARBA" id="ARBA00022475"/>
    </source>
</evidence>
<feature type="transmembrane region" description="Helical" evidence="8">
    <location>
        <begin position="294"/>
        <end position="321"/>
    </location>
</feature>
<feature type="transmembrane region" description="Helical" evidence="8">
    <location>
        <begin position="91"/>
        <end position="109"/>
    </location>
</feature>
<comment type="similarity">
    <text evidence="7">Belongs to the glycosyltransferase 87 family.</text>
</comment>
<accession>A0A542E2C4</accession>
<name>A0A542E2C4_9MICO</name>
<reference evidence="9 10" key="1">
    <citation type="submission" date="2019-06" db="EMBL/GenBank/DDBJ databases">
        <title>Sequencing the genomes of 1000 actinobacteria strains.</title>
        <authorList>
            <person name="Klenk H.-P."/>
        </authorList>
    </citation>
    <scope>NUCLEOTIDE SEQUENCE [LARGE SCALE GENOMIC DNA]</scope>
    <source>
        <strain evidence="9 10">DSM 18607</strain>
    </source>
</reference>
<comment type="caution">
    <text evidence="9">The sequence shown here is derived from an EMBL/GenBank/DDBJ whole genome shotgun (WGS) entry which is preliminary data.</text>
</comment>
<organism evidence="9 10">
    <name type="scientific">Lapillicoccus jejuensis</name>
    <dbReference type="NCBI Taxonomy" id="402171"/>
    <lineage>
        <taxon>Bacteria</taxon>
        <taxon>Bacillati</taxon>
        <taxon>Actinomycetota</taxon>
        <taxon>Actinomycetes</taxon>
        <taxon>Micrococcales</taxon>
        <taxon>Intrasporangiaceae</taxon>
        <taxon>Lapillicoccus</taxon>
    </lineage>
</organism>
<dbReference type="Proteomes" id="UP000317893">
    <property type="component" value="Unassembled WGS sequence"/>
</dbReference>
<comment type="subcellular location">
    <subcellularLocation>
        <location evidence="1">Cell membrane</location>
        <topology evidence="1">Multi-pass membrane protein</topology>
    </subcellularLocation>
</comment>
<dbReference type="GO" id="GO:0016758">
    <property type="term" value="F:hexosyltransferase activity"/>
    <property type="evidence" value="ECO:0007669"/>
    <property type="project" value="InterPro"/>
</dbReference>
<evidence type="ECO:0000256" key="4">
    <source>
        <dbReference type="ARBA" id="ARBA00022692"/>
    </source>
</evidence>
<evidence type="ECO:0000256" key="1">
    <source>
        <dbReference type="ARBA" id="ARBA00004651"/>
    </source>
</evidence>
<evidence type="ECO:0000256" key="5">
    <source>
        <dbReference type="ARBA" id="ARBA00022989"/>
    </source>
</evidence>
<sequence>MRRAPARPYASVTSVGAGQVVGAWTAERRQSVRVRILRVALAAAVVTAAWAVVAGLVDDGRGPRPLVLLLLLWVLVLALTGWVLRGPSPRHVLVVVGLAAAVVQLPGLAHPPLTSSDAYRYVWDGRVQLAGVSPYRYAPLDDRLAGLRDPVLFPGIGPAQRSGYLTEPVPTDRADLAARARDDARTRINRPRVPTVYPPVAEAWFAAVAAVTPWSAGTLGLQVGSALLAVGVAVALAALLRRAGRDPRHALWWAWCPLVLLETGNGAHVDVLAGALLVAAVALTGTGPGRGRRWLPGVLVGLAAGVKLVPLLVVAGLSPVLRRRWWPGLSAPLAAVGTLAATYAPHVAVAGTLVLGYLPGYLLEEDAAGRSATLRLLLPAAAVPWATAVVIAAATLLAVRGASRRPVTTASVATAGATSYGVLLLATTPTYGWYAVPLVALAVLAGRGEWFAVAVAGEVAYLGLGVPGLVTGAWCTATAVVLAAGLLRRRATHAAARRSDGSAATTSTTSATST</sequence>
<dbReference type="EMBL" id="VFMN01000001">
    <property type="protein sequence ID" value="TQJ09487.1"/>
    <property type="molecule type" value="Genomic_DNA"/>
</dbReference>
<gene>
    <name evidence="9" type="ORF">FB458_2599</name>
</gene>
<evidence type="ECO:0000313" key="10">
    <source>
        <dbReference type="Proteomes" id="UP000317893"/>
    </source>
</evidence>
<feature type="transmembrane region" description="Helical" evidence="8">
    <location>
        <begin position="333"/>
        <end position="358"/>
    </location>
</feature>
<evidence type="ECO:0000313" key="9">
    <source>
        <dbReference type="EMBL" id="TQJ09487.1"/>
    </source>
</evidence>
<keyword evidence="5 8" id="KW-1133">Transmembrane helix</keyword>
<evidence type="ECO:0000256" key="6">
    <source>
        <dbReference type="ARBA" id="ARBA00023136"/>
    </source>
</evidence>
<feature type="transmembrane region" description="Helical" evidence="8">
    <location>
        <begin position="66"/>
        <end position="84"/>
    </location>
</feature>
<keyword evidence="3" id="KW-0808">Transferase</keyword>
<dbReference type="GO" id="GO:0005886">
    <property type="term" value="C:plasma membrane"/>
    <property type="evidence" value="ECO:0007669"/>
    <property type="project" value="UniProtKB-SubCell"/>
</dbReference>
<evidence type="ECO:0000256" key="8">
    <source>
        <dbReference type="SAM" id="Phobius"/>
    </source>
</evidence>
<keyword evidence="2" id="KW-1003">Cell membrane</keyword>
<feature type="transmembrane region" description="Helical" evidence="8">
    <location>
        <begin position="420"/>
        <end position="444"/>
    </location>
</feature>
<keyword evidence="6 8" id="KW-0472">Membrane</keyword>
<feature type="transmembrane region" description="Helical" evidence="8">
    <location>
        <begin position="219"/>
        <end position="240"/>
    </location>
</feature>
<evidence type="ECO:0000256" key="7">
    <source>
        <dbReference type="ARBA" id="ARBA00024033"/>
    </source>
</evidence>
<dbReference type="InterPro" id="IPR018584">
    <property type="entry name" value="GT87"/>
</dbReference>
<feature type="transmembrane region" description="Helical" evidence="8">
    <location>
        <begin position="36"/>
        <end position="54"/>
    </location>
</feature>
<protein>
    <submittedName>
        <fullName evidence="9">Uncharacterized protein DUF2029</fullName>
    </submittedName>
</protein>
<keyword evidence="4 8" id="KW-0812">Transmembrane</keyword>
<keyword evidence="10" id="KW-1185">Reference proteome</keyword>
<dbReference type="AlphaFoldDB" id="A0A542E2C4"/>
<evidence type="ECO:0000256" key="3">
    <source>
        <dbReference type="ARBA" id="ARBA00022679"/>
    </source>
</evidence>
<feature type="transmembrane region" description="Helical" evidence="8">
    <location>
        <begin position="378"/>
        <end position="399"/>
    </location>
</feature>
<dbReference type="Pfam" id="PF09594">
    <property type="entry name" value="GT87"/>
    <property type="match status" value="1"/>
</dbReference>